<dbReference type="GO" id="GO:0000724">
    <property type="term" value="P:double-strand break repair via homologous recombination"/>
    <property type="evidence" value="ECO:0007669"/>
    <property type="project" value="TreeGrafter"/>
</dbReference>
<dbReference type="HOGENOM" id="CLU_2393061_0_0_2"/>
<evidence type="ECO:0000313" key="3">
    <source>
        <dbReference type="EMBL" id="AKG38886.1"/>
    </source>
</evidence>
<name>A0A0F7CL68_9CREN</name>
<reference evidence="3 4" key="1">
    <citation type="journal article" date="2015" name="Stand. Genomic Sci.">
        <title>Complete genome sequence of and proposal of Thermofilum uzonense sp. nov. a novel hyperthermophilic crenarchaeon and emended description of the genus Thermofilum.</title>
        <authorList>
            <person name="Toshchakov S.V."/>
            <person name="Korzhenkov A.A."/>
            <person name="Samarov N.I."/>
            <person name="Mazunin I.O."/>
            <person name="Mozhey O.I."/>
            <person name="Shmyr I.S."/>
            <person name="Derbikova K.S."/>
            <person name="Taranov E.A."/>
            <person name="Dominova I.N."/>
            <person name="Bonch-Osmolovskaya E.A."/>
            <person name="Patrushev M.V."/>
            <person name="Podosokorskaya O.A."/>
            <person name="Kublanov I.V."/>
        </authorList>
    </citation>
    <scope>NUCLEOTIDE SEQUENCE [LARGE SCALE GENOMIC DNA]</scope>
    <source>
        <strain evidence="3 4">1807-2</strain>
    </source>
</reference>
<dbReference type="PROSITE" id="PS50966">
    <property type="entry name" value="ZF_SWIM"/>
    <property type="match status" value="1"/>
</dbReference>
<evidence type="ECO:0000256" key="1">
    <source>
        <dbReference type="PROSITE-ProRule" id="PRU00325"/>
    </source>
</evidence>
<dbReference type="STRING" id="1550241.MA03_05935"/>
<dbReference type="EMBL" id="CP009961">
    <property type="protein sequence ID" value="AKG38886.1"/>
    <property type="molecule type" value="Genomic_DNA"/>
</dbReference>
<keyword evidence="1" id="KW-0862">Zinc</keyword>
<feature type="domain" description="SWIM-type" evidence="2">
    <location>
        <begin position="22"/>
        <end position="70"/>
    </location>
</feature>
<dbReference type="AlphaFoldDB" id="A0A0F7CL68"/>
<keyword evidence="1" id="KW-0479">Metal-binding</keyword>
<dbReference type="PANTHER" id="PTHR28498">
    <property type="entry name" value="ZINC FINGER SWIM DOMAIN-CONTAINING PROTEIN 7"/>
    <property type="match status" value="1"/>
</dbReference>
<accession>A0A0F7CL68</accession>
<gene>
    <name evidence="3" type="ORF">MA03_05935</name>
</gene>
<dbReference type="PATRIC" id="fig|1550241.5.peg.1241"/>
<dbReference type="Proteomes" id="UP000067434">
    <property type="component" value="Chromosome"/>
</dbReference>
<keyword evidence="4" id="KW-1185">Reference proteome</keyword>
<sequence>MEGRVKQVIVENVRENVDVEVYMVESKDRRRSYIVIPGLFCSCEDFLFNAVYREKSKACYHMLAVELAIKEGIELKREKVSFEEFYKSFLASL</sequence>
<dbReference type="Pfam" id="PF04434">
    <property type="entry name" value="SWIM"/>
    <property type="match status" value="1"/>
</dbReference>
<dbReference type="GO" id="GO:0008270">
    <property type="term" value="F:zinc ion binding"/>
    <property type="evidence" value="ECO:0007669"/>
    <property type="project" value="UniProtKB-KW"/>
</dbReference>
<keyword evidence="1" id="KW-0863">Zinc-finger</keyword>
<evidence type="ECO:0000313" key="4">
    <source>
        <dbReference type="Proteomes" id="UP000067434"/>
    </source>
</evidence>
<dbReference type="PANTHER" id="PTHR28498:SF1">
    <property type="entry name" value="ZINC FINGER SWIM DOMAIN-CONTAINING PROTEIN 7"/>
    <property type="match status" value="1"/>
</dbReference>
<organism evidence="3 4">
    <name type="scientific">Infirmifilum uzonense</name>
    <dbReference type="NCBI Taxonomy" id="1550241"/>
    <lineage>
        <taxon>Archaea</taxon>
        <taxon>Thermoproteota</taxon>
        <taxon>Thermoprotei</taxon>
        <taxon>Thermofilales</taxon>
        <taxon>Thermofilaceae</taxon>
        <taxon>Infirmifilum</taxon>
    </lineage>
</organism>
<dbReference type="InterPro" id="IPR007527">
    <property type="entry name" value="Znf_SWIM"/>
</dbReference>
<proteinExistence type="predicted"/>
<dbReference type="KEGG" id="thf:MA03_05935"/>
<evidence type="ECO:0000259" key="2">
    <source>
        <dbReference type="PROSITE" id="PS50966"/>
    </source>
</evidence>
<protein>
    <recommendedName>
        <fullName evidence="2">SWIM-type domain-containing protein</fullName>
    </recommendedName>
</protein>